<feature type="region of interest" description="Disordered" evidence="1">
    <location>
        <begin position="303"/>
        <end position="375"/>
    </location>
</feature>
<feature type="region of interest" description="Disordered" evidence="1">
    <location>
        <begin position="215"/>
        <end position="282"/>
    </location>
</feature>
<evidence type="ECO:0000313" key="3">
    <source>
        <dbReference type="EMBL" id="GGA98712.1"/>
    </source>
</evidence>
<feature type="transmembrane region" description="Helical" evidence="2">
    <location>
        <begin position="506"/>
        <end position="530"/>
    </location>
</feature>
<accession>A0A916SI71</accession>
<sequence length="531" mass="55997">MTTSQDQPPLSRRALRQQLSHAEEIDDSAEADRAPSGRRARAAAAEGLVEVPTGSETAPAESVEHDGDQSETPALTDSAIAKPFPFADQVEVTNDDEGHTGFQLSDFRPEATPVEQDKADQATDAEPSFDSLFSDLLEPAAEDERAESTQTEGEQAATEQADNEQAADSEQHDVVEPAAEPEIPVGEPIEVAEPVAPVAPVEIAQEERTLSRREWRAMRAAAEAAAAAEVAASEAPDTETSTSESAPTDSAHEPQQSDVEMRFQEPEATPEAPAAGAPAGSVFIPPLVEPVAAPQSALSDAMAEFEALTRSPQSETDTPVDVERAAPKADQTAKPADDSAKATPFSFLVTPSNAPQSPASTTDSESDSAYTPPIGHWSRQAELDDENQPFENTLSRDVGGGNVATTTNALVLPMIPQRDDFSSVLNATGEIMVTGTINLPGSVGTTGRDSRHYDDPEVDHLFDAFDNEVANTDSAPVRAITAVSSHTATRGGIELGRKQSNRMLNVLLVTASVMAVAVVGLLIAGFVFGIF</sequence>
<evidence type="ECO:0000256" key="2">
    <source>
        <dbReference type="SAM" id="Phobius"/>
    </source>
</evidence>
<dbReference type="Proteomes" id="UP000606922">
    <property type="component" value="Unassembled WGS sequence"/>
</dbReference>
<evidence type="ECO:0000256" key="1">
    <source>
        <dbReference type="SAM" id="MobiDB-lite"/>
    </source>
</evidence>
<protein>
    <submittedName>
        <fullName evidence="3">Uncharacterized protein</fullName>
    </submittedName>
</protein>
<proteinExistence type="predicted"/>
<comment type="caution">
    <text evidence="3">The sequence shown here is derived from an EMBL/GenBank/DDBJ whole genome shotgun (WGS) entry which is preliminary data.</text>
</comment>
<feature type="compositionally biased region" description="Polar residues" evidence="1">
    <location>
        <begin position="238"/>
        <end position="258"/>
    </location>
</feature>
<keyword evidence="4" id="KW-1185">Reference proteome</keyword>
<name>A0A916SI71_9MICO</name>
<keyword evidence="2" id="KW-0812">Transmembrane</keyword>
<keyword evidence="2" id="KW-0472">Membrane</keyword>
<keyword evidence="2" id="KW-1133">Transmembrane helix</keyword>
<dbReference type="EMBL" id="BMGB01000001">
    <property type="protein sequence ID" value="GGA98712.1"/>
    <property type="molecule type" value="Genomic_DNA"/>
</dbReference>
<feature type="compositionally biased region" description="Polar residues" evidence="1">
    <location>
        <begin position="349"/>
        <end position="369"/>
    </location>
</feature>
<dbReference type="AlphaFoldDB" id="A0A916SI71"/>
<organism evidence="3 4">
    <name type="scientific">Conyzicola nivalis</name>
    <dbReference type="NCBI Taxonomy" id="1477021"/>
    <lineage>
        <taxon>Bacteria</taxon>
        <taxon>Bacillati</taxon>
        <taxon>Actinomycetota</taxon>
        <taxon>Actinomycetes</taxon>
        <taxon>Micrococcales</taxon>
        <taxon>Microbacteriaceae</taxon>
        <taxon>Conyzicola</taxon>
    </lineage>
</organism>
<feature type="compositionally biased region" description="Low complexity" evidence="1">
    <location>
        <begin position="218"/>
        <end position="235"/>
    </location>
</feature>
<feature type="region of interest" description="Disordered" evidence="1">
    <location>
        <begin position="1"/>
        <end position="191"/>
    </location>
</feature>
<feature type="compositionally biased region" description="Low complexity" evidence="1">
    <location>
        <begin position="176"/>
        <end position="191"/>
    </location>
</feature>
<reference evidence="3" key="1">
    <citation type="journal article" date="2014" name="Int. J. Syst. Evol. Microbiol.">
        <title>Complete genome sequence of Corynebacterium casei LMG S-19264T (=DSM 44701T), isolated from a smear-ripened cheese.</title>
        <authorList>
            <consortium name="US DOE Joint Genome Institute (JGI-PGF)"/>
            <person name="Walter F."/>
            <person name="Albersmeier A."/>
            <person name="Kalinowski J."/>
            <person name="Ruckert C."/>
        </authorList>
    </citation>
    <scope>NUCLEOTIDE SEQUENCE</scope>
    <source>
        <strain evidence="3">CGMCC 1.12813</strain>
    </source>
</reference>
<gene>
    <name evidence="3" type="ORF">GCM10010979_11510</name>
</gene>
<evidence type="ECO:0000313" key="4">
    <source>
        <dbReference type="Proteomes" id="UP000606922"/>
    </source>
</evidence>
<feature type="compositionally biased region" description="Low complexity" evidence="1">
    <location>
        <begin position="266"/>
        <end position="280"/>
    </location>
</feature>
<reference evidence="3" key="2">
    <citation type="submission" date="2020-09" db="EMBL/GenBank/DDBJ databases">
        <authorList>
            <person name="Sun Q."/>
            <person name="Zhou Y."/>
        </authorList>
    </citation>
    <scope>NUCLEOTIDE SEQUENCE</scope>
    <source>
        <strain evidence="3">CGMCC 1.12813</strain>
    </source>
</reference>
<dbReference type="RefSeq" id="WP_188509708.1">
    <property type="nucleotide sequence ID" value="NZ_BMGB01000001.1"/>
</dbReference>
<feature type="compositionally biased region" description="Polar residues" evidence="1">
    <location>
        <begin position="148"/>
        <end position="160"/>
    </location>
</feature>